<dbReference type="EC" id="2.7.1.23" evidence="8"/>
<dbReference type="GO" id="GO:0005524">
    <property type="term" value="F:ATP binding"/>
    <property type="evidence" value="ECO:0007669"/>
    <property type="project" value="UniProtKB-KW"/>
</dbReference>
<proteinExistence type="inferred from homology"/>
<comment type="function">
    <text evidence="8">Involved in the regulation of the intracellular balance of NAD and NADP, and is a key enzyme in the biosynthesis of NADP. Catalyzes specifically the phosphorylation on 2'-hydroxyl of the adenosine moiety of NAD to yield NADP.</text>
</comment>
<dbReference type="GO" id="GO:0051287">
    <property type="term" value="F:NAD binding"/>
    <property type="evidence" value="ECO:0007669"/>
    <property type="project" value="UniProtKB-ARBA"/>
</dbReference>
<feature type="binding site" evidence="8">
    <location>
        <position position="166"/>
    </location>
    <ligand>
        <name>NAD(+)</name>
        <dbReference type="ChEBI" id="CHEBI:57540"/>
    </ligand>
</feature>
<feature type="binding site" evidence="8">
    <location>
        <position position="168"/>
    </location>
    <ligand>
        <name>NAD(+)</name>
        <dbReference type="ChEBI" id="CHEBI:57540"/>
    </ligand>
</feature>
<dbReference type="STRING" id="1121316.SAMN02745207_00895"/>
<dbReference type="SUPFAM" id="SSF111331">
    <property type="entry name" value="NAD kinase/diacylglycerol kinase-like"/>
    <property type="match status" value="1"/>
</dbReference>
<dbReference type="GO" id="GO:0003951">
    <property type="term" value="F:NAD+ kinase activity"/>
    <property type="evidence" value="ECO:0007669"/>
    <property type="project" value="UniProtKB-UniRule"/>
</dbReference>
<comment type="subcellular location">
    <subcellularLocation>
        <location evidence="8">Cytoplasm</location>
    </subcellularLocation>
</comment>
<name>A0A1M5SF68_9CLOT</name>
<keyword evidence="4 8" id="KW-0067">ATP-binding</keyword>
<dbReference type="Gene3D" id="2.60.200.30">
    <property type="entry name" value="Probable inorganic polyphosphate/atp-NAD kinase, domain 2"/>
    <property type="match status" value="1"/>
</dbReference>
<comment type="catalytic activity">
    <reaction evidence="7 8">
        <text>NAD(+) + ATP = ADP + NADP(+) + H(+)</text>
        <dbReference type="Rhea" id="RHEA:18629"/>
        <dbReference type="ChEBI" id="CHEBI:15378"/>
        <dbReference type="ChEBI" id="CHEBI:30616"/>
        <dbReference type="ChEBI" id="CHEBI:57540"/>
        <dbReference type="ChEBI" id="CHEBI:58349"/>
        <dbReference type="ChEBI" id="CHEBI:456216"/>
        <dbReference type="EC" id="2.7.1.23"/>
    </reaction>
</comment>
<feature type="active site" description="Proton acceptor" evidence="8">
    <location>
        <position position="61"/>
    </location>
</feature>
<dbReference type="Gene3D" id="3.40.50.10330">
    <property type="entry name" value="Probable inorganic polyphosphate/atp-NAD kinase, domain 1"/>
    <property type="match status" value="1"/>
</dbReference>
<evidence type="ECO:0000256" key="8">
    <source>
        <dbReference type="HAMAP-Rule" id="MF_00361"/>
    </source>
</evidence>
<dbReference type="Pfam" id="PF20143">
    <property type="entry name" value="NAD_kinase_C"/>
    <property type="match status" value="1"/>
</dbReference>
<keyword evidence="6 8" id="KW-0520">NAD</keyword>
<gene>
    <name evidence="8" type="primary">nadK</name>
    <name evidence="9" type="ORF">SAMN02745207_00895</name>
</gene>
<reference evidence="9 10" key="1">
    <citation type="submission" date="2016-11" db="EMBL/GenBank/DDBJ databases">
        <authorList>
            <person name="Jaros S."/>
            <person name="Januszkiewicz K."/>
            <person name="Wedrychowicz H."/>
        </authorList>
    </citation>
    <scope>NUCLEOTIDE SEQUENCE [LARGE SCALE GENOMIC DNA]</scope>
    <source>
        <strain evidence="9 10">DSM 8605</strain>
    </source>
</reference>
<dbReference type="GO" id="GO:0019674">
    <property type="term" value="P:NAD+ metabolic process"/>
    <property type="evidence" value="ECO:0007669"/>
    <property type="project" value="InterPro"/>
</dbReference>
<comment type="similarity">
    <text evidence="8">Belongs to the NAD kinase family.</text>
</comment>
<dbReference type="GO" id="GO:0005737">
    <property type="term" value="C:cytoplasm"/>
    <property type="evidence" value="ECO:0007669"/>
    <property type="project" value="UniProtKB-SubCell"/>
</dbReference>
<feature type="binding site" evidence="8">
    <location>
        <position position="238"/>
    </location>
    <ligand>
        <name>NAD(+)</name>
        <dbReference type="ChEBI" id="CHEBI:57540"/>
    </ligand>
</feature>
<keyword evidence="10" id="KW-1185">Reference proteome</keyword>
<evidence type="ECO:0000256" key="6">
    <source>
        <dbReference type="ARBA" id="ARBA00023027"/>
    </source>
</evidence>
<dbReference type="GO" id="GO:0006741">
    <property type="term" value="P:NADP+ biosynthetic process"/>
    <property type="evidence" value="ECO:0007669"/>
    <property type="project" value="UniProtKB-UniRule"/>
</dbReference>
<keyword evidence="1 8" id="KW-0808">Transferase</keyword>
<dbReference type="InterPro" id="IPR002504">
    <property type="entry name" value="NADK"/>
</dbReference>
<keyword evidence="8" id="KW-0963">Cytoplasm</keyword>
<sequence length="280" mass="30930">MYKIAVNINSRKLIGDSVVEKIIYTIKKYYKNTEIILFKDAVNLKERLTCDFRKIIVLGGDGTILATAREVHDCGIPILGINLGNLGFLTSIEMSNLDEGIKKLSLGDFEIEERIMLDCSIQSSIQNGNNEEKMLALNDVVISREIMSGMYKYGIYVDGNYYTTFKSDGIIISTPTGSTAYSLSAGGPIIYPTIDVIAITPICPHSLNSRSIVLGADSNISISISGNVGKIILSLDGQSHNDIVNTDIIKIKRHEKKCKIIKLNGDDYFNVLRNKILKNV</sequence>
<evidence type="ECO:0000256" key="5">
    <source>
        <dbReference type="ARBA" id="ARBA00022857"/>
    </source>
</evidence>
<dbReference type="OrthoDB" id="9774737at2"/>
<dbReference type="InterPro" id="IPR016064">
    <property type="entry name" value="NAD/diacylglycerol_kinase_sf"/>
</dbReference>
<comment type="cofactor">
    <cofactor evidence="8">
        <name>a divalent metal cation</name>
        <dbReference type="ChEBI" id="CHEBI:60240"/>
    </cofactor>
</comment>
<comment type="caution">
    <text evidence="8">Lacks conserved residue(s) required for the propagation of feature annotation.</text>
</comment>
<keyword evidence="5 8" id="KW-0521">NADP</keyword>
<evidence type="ECO:0000256" key="1">
    <source>
        <dbReference type="ARBA" id="ARBA00022679"/>
    </source>
</evidence>
<dbReference type="EMBL" id="FQXM01000004">
    <property type="protein sequence ID" value="SHH36918.1"/>
    <property type="molecule type" value="Genomic_DNA"/>
</dbReference>
<keyword evidence="2 8" id="KW-0547">Nucleotide-binding</keyword>
<dbReference type="InterPro" id="IPR017438">
    <property type="entry name" value="ATP-NAD_kinase_N"/>
</dbReference>
<dbReference type="InterPro" id="IPR017437">
    <property type="entry name" value="ATP-NAD_kinase_PpnK-typ_C"/>
</dbReference>
<dbReference type="Proteomes" id="UP000184447">
    <property type="component" value="Unassembled WGS sequence"/>
</dbReference>
<evidence type="ECO:0000256" key="7">
    <source>
        <dbReference type="ARBA" id="ARBA00047925"/>
    </source>
</evidence>
<feature type="binding site" evidence="8">
    <location>
        <begin position="61"/>
        <end position="62"/>
    </location>
    <ligand>
        <name>NAD(+)</name>
        <dbReference type="ChEBI" id="CHEBI:57540"/>
    </ligand>
</feature>
<feature type="binding site" evidence="8">
    <location>
        <begin position="179"/>
        <end position="184"/>
    </location>
    <ligand>
        <name>NAD(+)</name>
        <dbReference type="ChEBI" id="CHEBI:57540"/>
    </ligand>
</feature>
<evidence type="ECO:0000256" key="4">
    <source>
        <dbReference type="ARBA" id="ARBA00022840"/>
    </source>
</evidence>
<organism evidence="9 10">
    <name type="scientific">Clostridium grantii DSM 8605</name>
    <dbReference type="NCBI Taxonomy" id="1121316"/>
    <lineage>
        <taxon>Bacteria</taxon>
        <taxon>Bacillati</taxon>
        <taxon>Bacillota</taxon>
        <taxon>Clostridia</taxon>
        <taxon>Eubacteriales</taxon>
        <taxon>Clostridiaceae</taxon>
        <taxon>Clostridium</taxon>
    </lineage>
</organism>
<dbReference type="Pfam" id="PF01513">
    <property type="entry name" value="NAD_kinase"/>
    <property type="match status" value="1"/>
</dbReference>
<dbReference type="RefSeq" id="WP_073337226.1">
    <property type="nucleotide sequence ID" value="NZ_FQXM01000004.1"/>
</dbReference>
<dbReference type="HAMAP" id="MF_00361">
    <property type="entry name" value="NAD_kinase"/>
    <property type="match status" value="1"/>
</dbReference>
<dbReference type="AlphaFoldDB" id="A0A1M5SF68"/>
<evidence type="ECO:0000256" key="2">
    <source>
        <dbReference type="ARBA" id="ARBA00022741"/>
    </source>
</evidence>
<feature type="binding site" evidence="8">
    <location>
        <begin position="138"/>
        <end position="139"/>
    </location>
    <ligand>
        <name>NAD(+)</name>
        <dbReference type="ChEBI" id="CHEBI:57540"/>
    </ligand>
</feature>
<dbReference type="PANTHER" id="PTHR20275">
    <property type="entry name" value="NAD KINASE"/>
    <property type="match status" value="1"/>
</dbReference>
<accession>A0A1M5SF68</accession>
<evidence type="ECO:0000313" key="10">
    <source>
        <dbReference type="Proteomes" id="UP000184447"/>
    </source>
</evidence>
<dbReference type="GO" id="GO:0046872">
    <property type="term" value="F:metal ion binding"/>
    <property type="evidence" value="ECO:0007669"/>
    <property type="project" value="UniProtKB-UniRule"/>
</dbReference>
<evidence type="ECO:0000313" key="9">
    <source>
        <dbReference type="EMBL" id="SHH36918.1"/>
    </source>
</evidence>
<dbReference type="PANTHER" id="PTHR20275:SF0">
    <property type="entry name" value="NAD KINASE"/>
    <property type="match status" value="1"/>
</dbReference>
<protein>
    <recommendedName>
        <fullName evidence="8">NAD kinase</fullName>
        <ecNumber evidence="8">2.7.1.23</ecNumber>
    </recommendedName>
    <alternativeName>
        <fullName evidence="8">ATP-dependent NAD kinase</fullName>
    </alternativeName>
</protein>
<evidence type="ECO:0000256" key="3">
    <source>
        <dbReference type="ARBA" id="ARBA00022777"/>
    </source>
</evidence>
<keyword evidence="3 8" id="KW-0418">Kinase</keyword>